<dbReference type="AlphaFoldDB" id="A0A9J6EP03"/>
<feature type="compositionally biased region" description="Basic and acidic residues" evidence="1">
    <location>
        <begin position="167"/>
        <end position="176"/>
    </location>
</feature>
<feature type="compositionally biased region" description="Basic residues" evidence="1">
    <location>
        <begin position="65"/>
        <end position="75"/>
    </location>
</feature>
<evidence type="ECO:0000313" key="2">
    <source>
        <dbReference type="EMBL" id="KAH8036110.1"/>
    </source>
</evidence>
<proteinExistence type="predicted"/>
<feature type="region of interest" description="Disordered" evidence="1">
    <location>
        <begin position="63"/>
        <end position="176"/>
    </location>
</feature>
<name>A0A9J6EP03_RHIMP</name>
<protein>
    <submittedName>
        <fullName evidence="2">Uncharacterized protein</fullName>
    </submittedName>
</protein>
<keyword evidence="3" id="KW-1185">Reference proteome</keyword>
<reference evidence="2" key="1">
    <citation type="journal article" date="2020" name="Cell">
        <title>Large-Scale Comparative Analyses of Tick Genomes Elucidate Their Genetic Diversity and Vector Capacities.</title>
        <authorList>
            <consortium name="Tick Genome and Microbiome Consortium (TIGMIC)"/>
            <person name="Jia N."/>
            <person name="Wang J."/>
            <person name="Shi W."/>
            <person name="Du L."/>
            <person name="Sun Y."/>
            <person name="Zhan W."/>
            <person name="Jiang J.F."/>
            <person name="Wang Q."/>
            <person name="Zhang B."/>
            <person name="Ji P."/>
            <person name="Bell-Sakyi L."/>
            <person name="Cui X.M."/>
            <person name="Yuan T.T."/>
            <person name="Jiang B.G."/>
            <person name="Yang W.F."/>
            <person name="Lam T.T."/>
            <person name="Chang Q.C."/>
            <person name="Ding S.J."/>
            <person name="Wang X.J."/>
            <person name="Zhu J.G."/>
            <person name="Ruan X.D."/>
            <person name="Zhao L."/>
            <person name="Wei J.T."/>
            <person name="Ye R.Z."/>
            <person name="Que T.C."/>
            <person name="Du C.H."/>
            <person name="Zhou Y.H."/>
            <person name="Cheng J.X."/>
            <person name="Dai P.F."/>
            <person name="Guo W.B."/>
            <person name="Han X.H."/>
            <person name="Huang E.J."/>
            <person name="Li L.F."/>
            <person name="Wei W."/>
            <person name="Gao Y.C."/>
            <person name="Liu J.Z."/>
            <person name="Shao H.Z."/>
            <person name="Wang X."/>
            <person name="Wang C.C."/>
            <person name="Yang T.C."/>
            <person name="Huo Q.B."/>
            <person name="Li W."/>
            <person name="Chen H.Y."/>
            <person name="Chen S.E."/>
            <person name="Zhou L.G."/>
            <person name="Ni X.B."/>
            <person name="Tian J.H."/>
            <person name="Sheng Y."/>
            <person name="Liu T."/>
            <person name="Pan Y.S."/>
            <person name="Xia L.Y."/>
            <person name="Li J."/>
            <person name="Zhao F."/>
            <person name="Cao W.C."/>
        </authorList>
    </citation>
    <scope>NUCLEOTIDE SEQUENCE</scope>
    <source>
        <strain evidence="2">Rmic-2018</strain>
    </source>
</reference>
<organism evidence="2 3">
    <name type="scientific">Rhipicephalus microplus</name>
    <name type="common">Cattle tick</name>
    <name type="synonym">Boophilus microplus</name>
    <dbReference type="NCBI Taxonomy" id="6941"/>
    <lineage>
        <taxon>Eukaryota</taxon>
        <taxon>Metazoa</taxon>
        <taxon>Ecdysozoa</taxon>
        <taxon>Arthropoda</taxon>
        <taxon>Chelicerata</taxon>
        <taxon>Arachnida</taxon>
        <taxon>Acari</taxon>
        <taxon>Parasitiformes</taxon>
        <taxon>Ixodida</taxon>
        <taxon>Ixodoidea</taxon>
        <taxon>Ixodidae</taxon>
        <taxon>Rhipicephalinae</taxon>
        <taxon>Rhipicephalus</taxon>
        <taxon>Boophilus</taxon>
    </lineage>
</organism>
<feature type="compositionally biased region" description="Polar residues" evidence="1">
    <location>
        <begin position="104"/>
        <end position="113"/>
    </location>
</feature>
<evidence type="ECO:0000256" key="1">
    <source>
        <dbReference type="SAM" id="MobiDB-lite"/>
    </source>
</evidence>
<evidence type="ECO:0000313" key="3">
    <source>
        <dbReference type="Proteomes" id="UP000821866"/>
    </source>
</evidence>
<sequence>MRLISLTFMKDARRDATPKCHGVEDDSRSGTEALRVGRRGHYESNIPAIVPIASGINRISDQYRTKARTTPRLRQRLPPLPPKAGGNRRAQPIGSTPRPLSPLHQGSSASQPKAQEKQRALPKPRTGRMPYIDKTLTKLAERQPVPQSRGRAGECPLHAGTSSLRSPAKEHHKEKG</sequence>
<reference evidence="2" key="2">
    <citation type="submission" date="2021-09" db="EMBL/GenBank/DDBJ databases">
        <authorList>
            <person name="Jia N."/>
            <person name="Wang J."/>
            <person name="Shi W."/>
            <person name="Du L."/>
            <person name="Sun Y."/>
            <person name="Zhan W."/>
            <person name="Jiang J."/>
            <person name="Wang Q."/>
            <person name="Zhang B."/>
            <person name="Ji P."/>
            <person name="Sakyi L.B."/>
            <person name="Cui X."/>
            <person name="Yuan T."/>
            <person name="Jiang B."/>
            <person name="Yang W."/>
            <person name="Lam T.T.-Y."/>
            <person name="Chang Q."/>
            <person name="Ding S."/>
            <person name="Wang X."/>
            <person name="Zhu J."/>
            <person name="Ruan X."/>
            <person name="Zhao L."/>
            <person name="Wei J."/>
            <person name="Que T."/>
            <person name="Du C."/>
            <person name="Cheng J."/>
            <person name="Dai P."/>
            <person name="Han X."/>
            <person name="Huang E."/>
            <person name="Gao Y."/>
            <person name="Liu J."/>
            <person name="Shao H."/>
            <person name="Ye R."/>
            <person name="Li L."/>
            <person name="Wei W."/>
            <person name="Wang X."/>
            <person name="Wang C."/>
            <person name="Huo Q."/>
            <person name="Li W."/>
            <person name="Guo W."/>
            <person name="Chen H."/>
            <person name="Chen S."/>
            <person name="Zhou L."/>
            <person name="Zhou L."/>
            <person name="Ni X."/>
            <person name="Tian J."/>
            <person name="Zhou Y."/>
            <person name="Sheng Y."/>
            <person name="Liu T."/>
            <person name="Pan Y."/>
            <person name="Xia L."/>
            <person name="Li J."/>
            <person name="Zhao F."/>
            <person name="Cao W."/>
        </authorList>
    </citation>
    <scope>NUCLEOTIDE SEQUENCE</scope>
    <source>
        <strain evidence="2">Rmic-2018</strain>
        <tissue evidence="2">Larvae</tissue>
    </source>
</reference>
<gene>
    <name evidence="2" type="ORF">HPB51_017921</name>
</gene>
<dbReference type="Proteomes" id="UP000821866">
    <property type="component" value="Chromosome 11"/>
</dbReference>
<accession>A0A9J6EP03</accession>
<comment type="caution">
    <text evidence="2">The sequence shown here is derived from an EMBL/GenBank/DDBJ whole genome shotgun (WGS) entry which is preliminary data.</text>
</comment>
<dbReference type="EMBL" id="JABSTU010000003">
    <property type="protein sequence ID" value="KAH8036110.1"/>
    <property type="molecule type" value="Genomic_DNA"/>
</dbReference>